<dbReference type="EMBL" id="CH981525">
    <property type="protein sequence ID" value="EDK43662.1"/>
    <property type="molecule type" value="Genomic_DNA"/>
</dbReference>
<feature type="compositionally biased region" description="Low complexity" evidence="1">
    <location>
        <begin position="614"/>
        <end position="636"/>
    </location>
</feature>
<dbReference type="PANTHER" id="PTHR12751:SF18">
    <property type="entry name" value="PHOSPHATASE AND ACTIN REGULATOR 1"/>
    <property type="match status" value="1"/>
</dbReference>
<evidence type="ECO:0000313" key="2">
    <source>
        <dbReference type="EMBL" id="EDK43662.1"/>
    </source>
</evidence>
<dbReference type="eggNOG" id="KOG4339">
    <property type="taxonomic scope" value="Eukaryota"/>
</dbReference>
<sequence length="1318" mass="145084">MDESQNTIGKNPDGEKQKPNHARTNNSHSDAVTETGVSLKNKNDKNGAQKKFTNPTNNPTITTNSNTDTTVGLTNINSLSPPNKLLDGADNSLPTQLSNTNTATNHFSTSLATPNSASSTTNTSFKTKPRGTFTLLLRAETPAPRTTTSADSEKTTLGNSPSQTFTLHLRDKPLPAVVHHSSKSRRDSYQSEEFDPEVDYTRKFSTTLEAKTNTSPSQPKTSMTGSSTTVGKYNEYNGNTLTSNAKSQQNPTITNASPRMPNNRSNSTFSLNLTKKSKGNGSVLDTRSAPPLLKKRSATMDDLSKVSIQNGAKQPEEKKKFSFKSLFKSKSKNHSLSKETGNSFSAKQKTFASKSVSSTNIPVEANEGEENYKWGNSQFVPATGTNAANGGNSANSTNTANNVHTSVDGDGDGDGNDEHLPPLVKTKSNTSIMNVFRKNKSFDQLDKMSNKALRNSNDINLNESKSKLQHSNNKNNIVSKNAKIDANAKQNSAASPIAKPGSINYIREVSENSITPIPKISLDGRISTSSLDDFADADAMSFEKSNDEENFDIYDSKNLTHDPPKKRAMGTSYGEEILLVQPLIDSTQFGSPFKVNYHSNSPEHRKQKTGVLTSNSGGNNSNTLNNDNNSISGKNNNNDRDRMVRVSRPPRTRPLSSTPSPNPNRYPSLKDHGSQNSKVQLLVGETLFPRSLSAHEVESIVSLERSRSIRSVKSNKRSSFVNYDGSDDNIIQYNGPVSSPQNTSIGRTNSILRNSISMSNVNNDETEDSLIDANILQLSPFPNYLEARGESEGKSEGKLEKEELKGNTGDDKVLDLLDYDQFMEFSEFLDVENLNFNYSPSQIRSVTSSPKAAIDLKPSSRKISELLQDADADVDVDVDVKAVGRDDMLASSNATNPNAKLVSALTPEPQEVVENLVGTPSIVVTETFEPLHINPLTLTTSEREMTQPFPTLVAFDSRTPSPSPLSMERNESPKTSVEVVDEGTSDVEETSQQRKGLKATETADDYYINKDELSNESPQIEIQNSPTEEEIAKSKTSPIFNTALQTNDARKFNNRPISMSFKGFTPPTFSGKIAQHDLRSSDSHQSFNVSFTDDDASVGAGFGTTSEDEDDEDEIDNFEFGDENNFLKDYEKENTAPYKRPLPRQGSSQESHITQLQQLQYQEPLLRTPPSKNPSKFDNEHITSNNLSMIQPQPPFGQKFLHNKIPSISDQSSTNSSPRSITSFIGKWKKGYQSQGQFPRPAPPPPTVRPSSKETGVRFSSRIILYDTYNGDEYDRHPDTATCNQLTPLLAQQIKEEMNLIKLEMDVHVDSRCYTQFF</sequence>
<feature type="region of interest" description="Disordered" evidence="1">
    <location>
        <begin position="1080"/>
        <end position="1130"/>
    </location>
</feature>
<dbReference type="HOGENOM" id="CLU_260104_0_0_1"/>
<feature type="compositionally biased region" description="Polar residues" evidence="1">
    <location>
        <begin position="144"/>
        <end position="166"/>
    </location>
</feature>
<proteinExistence type="predicted"/>
<accession>A5DWV4</accession>
<feature type="region of interest" description="Disordered" evidence="1">
    <location>
        <begin position="953"/>
        <end position="977"/>
    </location>
</feature>
<dbReference type="VEuPathDB" id="FungiDB:LELG_01841"/>
<dbReference type="GO" id="GO:0003779">
    <property type="term" value="F:actin binding"/>
    <property type="evidence" value="ECO:0007669"/>
    <property type="project" value="TreeGrafter"/>
</dbReference>
<feature type="compositionally biased region" description="Low complexity" evidence="1">
    <location>
        <begin position="646"/>
        <end position="665"/>
    </location>
</feature>
<dbReference type="Proteomes" id="UP000001996">
    <property type="component" value="Unassembled WGS sequence"/>
</dbReference>
<feature type="region of interest" description="Disordered" evidence="1">
    <location>
        <begin position="1232"/>
        <end position="1255"/>
    </location>
</feature>
<feature type="compositionally biased region" description="Low complexity" evidence="1">
    <location>
        <begin position="108"/>
        <end position="126"/>
    </location>
</feature>
<feature type="compositionally biased region" description="Polar residues" evidence="1">
    <location>
        <begin position="207"/>
        <end position="285"/>
    </location>
</feature>
<dbReference type="PANTHER" id="PTHR12751">
    <property type="entry name" value="PHOSPHATASE AND ACTIN REGULATOR PHACTR"/>
    <property type="match status" value="1"/>
</dbReference>
<feature type="compositionally biased region" description="Polar residues" evidence="1">
    <location>
        <begin position="22"/>
        <end position="40"/>
    </location>
</feature>
<reference evidence="2 3" key="1">
    <citation type="journal article" date="2009" name="Nature">
        <title>Evolution of pathogenicity and sexual reproduction in eight Candida genomes.</title>
        <authorList>
            <person name="Butler G."/>
            <person name="Rasmussen M.D."/>
            <person name="Lin M.F."/>
            <person name="Santos M.A."/>
            <person name="Sakthikumar S."/>
            <person name="Munro C.A."/>
            <person name="Rheinbay E."/>
            <person name="Grabherr M."/>
            <person name="Forche A."/>
            <person name="Reedy J.L."/>
            <person name="Agrafioti I."/>
            <person name="Arnaud M.B."/>
            <person name="Bates S."/>
            <person name="Brown A.J."/>
            <person name="Brunke S."/>
            <person name="Costanzo M.C."/>
            <person name="Fitzpatrick D.A."/>
            <person name="de Groot P.W."/>
            <person name="Harris D."/>
            <person name="Hoyer L.L."/>
            <person name="Hube B."/>
            <person name="Klis F.M."/>
            <person name="Kodira C."/>
            <person name="Lennard N."/>
            <person name="Logue M.E."/>
            <person name="Martin R."/>
            <person name="Neiman A.M."/>
            <person name="Nikolaou E."/>
            <person name="Quail M.A."/>
            <person name="Quinn J."/>
            <person name="Santos M.C."/>
            <person name="Schmitzberger F.F."/>
            <person name="Sherlock G."/>
            <person name="Shah P."/>
            <person name="Silverstein K.A."/>
            <person name="Skrzypek M.S."/>
            <person name="Soll D."/>
            <person name="Staggs R."/>
            <person name="Stansfield I."/>
            <person name="Stumpf M.P."/>
            <person name="Sudbery P.E."/>
            <person name="Srikantha T."/>
            <person name="Zeng Q."/>
            <person name="Berman J."/>
            <person name="Berriman M."/>
            <person name="Heitman J."/>
            <person name="Gow N.A."/>
            <person name="Lorenz M.C."/>
            <person name="Birren B.W."/>
            <person name="Kellis M."/>
            <person name="Cuomo C.A."/>
        </authorList>
    </citation>
    <scope>NUCLEOTIDE SEQUENCE [LARGE SCALE GENOMIC DNA]</scope>
    <source>
        <strain evidence="3">ATCC 11503 / BCRC 21390 / CBS 2605 / JCM 1781 / NBRC 1676 / NRRL YB-4239</strain>
    </source>
</reference>
<feature type="region of interest" description="Disordered" evidence="1">
    <location>
        <begin position="384"/>
        <end position="424"/>
    </location>
</feature>
<feature type="compositionally biased region" description="Low complexity" evidence="1">
    <location>
        <begin position="53"/>
        <end position="70"/>
    </location>
</feature>
<dbReference type="KEGG" id="lel:PVL30_001813"/>
<name>A5DWV4_LODEL</name>
<feature type="region of interest" description="Disordered" evidence="1">
    <location>
        <begin position="595"/>
        <end position="675"/>
    </location>
</feature>
<feature type="region of interest" description="Disordered" evidence="1">
    <location>
        <begin position="141"/>
        <end position="166"/>
    </location>
</feature>
<feature type="region of interest" description="Disordered" evidence="1">
    <location>
        <begin position="982"/>
        <end position="1001"/>
    </location>
</feature>
<gene>
    <name evidence="2" type="ORF">LELG_01841</name>
</gene>
<feature type="compositionally biased region" description="Polar residues" evidence="1">
    <location>
        <begin position="71"/>
        <end position="81"/>
    </location>
</feature>
<feature type="region of interest" description="Disordered" evidence="1">
    <location>
        <begin position="1"/>
        <end position="128"/>
    </location>
</feature>
<keyword evidence="3" id="KW-1185">Reference proteome</keyword>
<evidence type="ECO:0008006" key="4">
    <source>
        <dbReference type="Google" id="ProtNLM"/>
    </source>
</evidence>
<feature type="region of interest" description="Disordered" evidence="1">
    <location>
        <begin position="1186"/>
        <end position="1220"/>
    </location>
</feature>
<dbReference type="GO" id="GO:0030036">
    <property type="term" value="P:actin cytoskeleton organization"/>
    <property type="evidence" value="ECO:0007669"/>
    <property type="project" value="TreeGrafter"/>
</dbReference>
<feature type="compositionally biased region" description="Acidic residues" evidence="1">
    <location>
        <begin position="1106"/>
        <end position="1122"/>
    </location>
</feature>
<dbReference type="STRING" id="379508.A5DWV4"/>
<dbReference type="GeneID" id="5233842"/>
<evidence type="ECO:0000313" key="3">
    <source>
        <dbReference type="Proteomes" id="UP000001996"/>
    </source>
</evidence>
<dbReference type="InParanoid" id="A5DWV4"/>
<feature type="compositionally biased region" description="Low complexity" evidence="1">
    <location>
        <begin position="384"/>
        <end position="402"/>
    </location>
</feature>
<organism evidence="2 3">
    <name type="scientific">Lodderomyces elongisporus (strain ATCC 11503 / CBS 2605 / JCM 1781 / NBRC 1676 / NRRL YB-4239)</name>
    <name type="common">Yeast</name>
    <name type="synonym">Saccharomyces elongisporus</name>
    <dbReference type="NCBI Taxonomy" id="379508"/>
    <lineage>
        <taxon>Eukaryota</taxon>
        <taxon>Fungi</taxon>
        <taxon>Dikarya</taxon>
        <taxon>Ascomycota</taxon>
        <taxon>Saccharomycotina</taxon>
        <taxon>Pichiomycetes</taxon>
        <taxon>Debaryomycetaceae</taxon>
        <taxon>Candida/Lodderomyces clade</taxon>
        <taxon>Lodderomyces</taxon>
    </lineage>
</organism>
<dbReference type="OrthoDB" id="5563016at2759"/>
<evidence type="ECO:0000256" key="1">
    <source>
        <dbReference type="SAM" id="MobiDB-lite"/>
    </source>
</evidence>
<feature type="region of interest" description="Disordered" evidence="1">
    <location>
        <begin position="207"/>
        <end position="319"/>
    </location>
</feature>
<feature type="compositionally biased region" description="Polar residues" evidence="1">
    <location>
        <begin position="92"/>
        <end position="107"/>
    </location>
</feature>
<protein>
    <recommendedName>
        <fullName evidence="4">Protein BNI4</fullName>
    </recommendedName>
</protein>